<dbReference type="InterPro" id="IPR007844">
    <property type="entry name" value="AsmA"/>
</dbReference>
<dbReference type="PANTHER" id="PTHR30441">
    <property type="entry name" value="DUF748 DOMAIN-CONTAINING PROTEIN"/>
    <property type="match status" value="1"/>
</dbReference>
<dbReference type="GO" id="GO:0005886">
    <property type="term" value="C:plasma membrane"/>
    <property type="evidence" value="ECO:0007669"/>
    <property type="project" value="TreeGrafter"/>
</dbReference>
<organism evidence="3 4">
    <name type="scientific">Pandoraea terrae</name>
    <dbReference type="NCBI Taxonomy" id="1537710"/>
    <lineage>
        <taxon>Bacteria</taxon>
        <taxon>Pseudomonadati</taxon>
        <taxon>Pseudomonadota</taxon>
        <taxon>Betaproteobacteria</taxon>
        <taxon>Burkholderiales</taxon>
        <taxon>Burkholderiaceae</taxon>
        <taxon>Pandoraea</taxon>
    </lineage>
</organism>
<name>A0A5E4ULU5_9BURK</name>
<feature type="domain" description="AsmA" evidence="2">
    <location>
        <begin position="9"/>
        <end position="545"/>
    </location>
</feature>
<dbReference type="OrthoDB" id="5749006at2"/>
<dbReference type="Proteomes" id="UP000414233">
    <property type="component" value="Unassembled WGS sequence"/>
</dbReference>
<evidence type="ECO:0000256" key="1">
    <source>
        <dbReference type="SAM" id="MobiDB-lite"/>
    </source>
</evidence>
<evidence type="ECO:0000313" key="3">
    <source>
        <dbReference type="EMBL" id="VVE00892.1"/>
    </source>
</evidence>
<dbReference type="Pfam" id="PF05170">
    <property type="entry name" value="AsmA"/>
    <property type="match status" value="1"/>
</dbReference>
<gene>
    <name evidence="3" type="ORF">PTE30175_02052</name>
</gene>
<dbReference type="PANTHER" id="PTHR30441:SF9">
    <property type="entry name" value="ASMA FAMILY PROTEIN YHJG"/>
    <property type="match status" value="1"/>
</dbReference>
<evidence type="ECO:0000313" key="4">
    <source>
        <dbReference type="Proteomes" id="UP000414233"/>
    </source>
</evidence>
<keyword evidence="4" id="KW-1185">Reference proteome</keyword>
<accession>A0A5E4ULU5</accession>
<feature type="region of interest" description="Disordered" evidence="1">
    <location>
        <begin position="647"/>
        <end position="691"/>
    </location>
</feature>
<feature type="compositionally biased region" description="Low complexity" evidence="1">
    <location>
        <begin position="679"/>
        <end position="691"/>
    </location>
</feature>
<proteinExistence type="predicted"/>
<dbReference type="EMBL" id="CABPRZ010000007">
    <property type="protein sequence ID" value="VVE00892.1"/>
    <property type="molecule type" value="Genomic_DNA"/>
</dbReference>
<reference evidence="3 4" key="1">
    <citation type="submission" date="2019-08" db="EMBL/GenBank/DDBJ databases">
        <authorList>
            <person name="Peeters C."/>
        </authorList>
    </citation>
    <scope>NUCLEOTIDE SEQUENCE [LARGE SCALE GENOMIC DNA]</scope>
    <source>
        <strain evidence="3 4">LMG 30175</strain>
    </source>
</reference>
<feature type="compositionally biased region" description="Pro residues" evidence="1">
    <location>
        <begin position="666"/>
        <end position="678"/>
    </location>
</feature>
<sequence>MRWLTTSFKWLAIVVAAVVLAVAASITWFDWNRARPWINQEVSVATGRPFAIRGNLALHWLPPNAQSPGFGRWLPRPRLIANDIVLGNPAWASAPNMVEVGRLTFSLEWLPLLDQRVILPEVTLSAPRIDLERLADGRNNWTFAQPGGKPSPWRFKIGRLILEDGVVRVQDQPHELDVTTRLATIDGQAPYGIGFSLSGTFHRVAVNGSGRGGDVLSLEDSGDPYPLDAQVRIGRTRIAASGTFTNPATLSALDMHLKLAGPTMADLYPITGVLLPDTPPYSTAGNLLHEEGVWRYERFQGKVGQSDLNGTLVFRQREPRSLLQGAVVSNLLRLADLGPVIGAKTNSAGNDLSGQPPAQPTGKVLPVDPFKTDRWRTVDVDVQVTGRKIIRDKSVPIDNLVTHLVLDNGVLTLAPLQFGVAGGQLTSNLKLDGQATPMQATGTVSLRHLKMKQLLPDVDLMKTSLGEINGDAALSATGNSVAALAGSSNGEIKMLVDRGSISKLLLEYLGLNVGNIVIYKIFGDRTVELRCAASDFIVKDGIMDARTFVIDTEDASIGVAGQIDLKHEHFNLTIKPQPKHFGVLSLRSPLYVRGTFHKPDVGVDTATLIARAGGAVALGLLTPVTALIPLIETGPGKDSPCNALFANLDRPASMHPPKGGGKSSPSHPPAPKSPPPSAKPSTAAGSGRERP</sequence>
<dbReference type="GO" id="GO:0090313">
    <property type="term" value="P:regulation of protein targeting to membrane"/>
    <property type="evidence" value="ECO:0007669"/>
    <property type="project" value="TreeGrafter"/>
</dbReference>
<protein>
    <submittedName>
        <fullName evidence="3">AsmA family protein</fullName>
    </submittedName>
</protein>
<dbReference type="InterPro" id="IPR052894">
    <property type="entry name" value="AsmA-related"/>
</dbReference>
<dbReference type="AlphaFoldDB" id="A0A5E4ULU5"/>
<evidence type="ECO:0000259" key="2">
    <source>
        <dbReference type="Pfam" id="PF05170"/>
    </source>
</evidence>